<dbReference type="EMBL" id="LJGU01000093">
    <property type="protein sequence ID" value="OEV05741.1"/>
    <property type="molecule type" value="Genomic_DNA"/>
</dbReference>
<comment type="caution">
    <text evidence="2">The sequence shown here is derived from an EMBL/GenBank/DDBJ whole genome shotgun (WGS) entry which is preliminary data.</text>
</comment>
<dbReference type="PANTHER" id="PTHR43781:SF1">
    <property type="entry name" value="SACCHAROPINE DEHYDROGENASE"/>
    <property type="match status" value="1"/>
</dbReference>
<dbReference type="Proteomes" id="UP000176101">
    <property type="component" value="Unassembled WGS sequence"/>
</dbReference>
<name>A0A1E7KPI5_9ACTN</name>
<sequence>MTSRVGVLGGSGACGVSAASVLHTMGYSLRIGGRSIEVLRGVAERELNSQAEAAAVDVYDDALLEKFCADCDVIVNCAGPSYRIGDRVAQAAFAAGASYVDVAGDDPLRDRLTRDAAAGVPETVTAVVSAGVQPGVSGILPRWLAAEHLDTVSHALIYAGGLEHVTPAAAGDYLISLGDGHGDALAAWRGGRIEYRALQPLSNTELPHFPTSVTAYPHLAAETVRLARDLGADSLDWYNVSAGEQLLLWMNRLRDRNWLQADEAELAEGVAQLEQAGAVDLAGRTPYYLQAVQLDGLVGGRSDTLSAVFRTRDSYRVSGSVAGLSADAVLRGEVPPGCHFAEEVLEPGQALQALRKFGAVTSLEVLNAPLHADAEEGTV</sequence>
<dbReference type="InterPro" id="IPR005097">
    <property type="entry name" value="Sacchrp_dh_NADP-bd"/>
</dbReference>
<dbReference type="RefSeq" id="WP_070194803.1">
    <property type="nucleotide sequence ID" value="NZ_LJGU01000093.1"/>
</dbReference>
<evidence type="ECO:0000313" key="2">
    <source>
        <dbReference type="EMBL" id="OEV05741.1"/>
    </source>
</evidence>
<dbReference type="Gene3D" id="3.40.50.720">
    <property type="entry name" value="NAD(P)-binding Rossmann-like Domain"/>
    <property type="match status" value="1"/>
</dbReference>
<feature type="domain" description="Saccharopine dehydrogenase NADP binding" evidence="1">
    <location>
        <begin position="6"/>
        <end position="104"/>
    </location>
</feature>
<dbReference type="AlphaFoldDB" id="A0A1E7KPI5"/>
<dbReference type="InterPro" id="IPR036291">
    <property type="entry name" value="NAD(P)-bd_dom_sf"/>
</dbReference>
<accession>A0A1E7KPI5</accession>
<dbReference type="Pfam" id="PF03435">
    <property type="entry name" value="Sacchrp_dh_NADP"/>
    <property type="match status" value="1"/>
</dbReference>
<protein>
    <recommendedName>
        <fullName evidence="1">Saccharopine dehydrogenase NADP binding domain-containing protein</fullName>
    </recommendedName>
</protein>
<gene>
    <name evidence="2" type="ORF">AN216_01935</name>
</gene>
<proteinExistence type="predicted"/>
<dbReference type="SUPFAM" id="SSF51735">
    <property type="entry name" value="NAD(P)-binding Rossmann-fold domains"/>
    <property type="match status" value="1"/>
</dbReference>
<organism evidence="2 3">
    <name type="scientific">Streptomyces oceani</name>
    <dbReference type="NCBI Taxonomy" id="1075402"/>
    <lineage>
        <taxon>Bacteria</taxon>
        <taxon>Bacillati</taxon>
        <taxon>Actinomycetota</taxon>
        <taxon>Actinomycetes</taxon>
        <taxon>Kitasatosporales</taxon>
        <taxon>Streptomycetaceae</taxon>
        <taxon>Streptomyces</taxon>
    </lineage>
</organism>
<dbReference type="STRING" id="1075402.AN216_01935"/>
<dbReference type="PANTHER" id="PTHR43781">
    <property type="entry name" value="SACCHAROPINE DEHYDROGENASE"/>
    <property type="match status" value="1"/>
</dbReference>
<reference evidence="2 3" key="1">
    <citation type="journal article" date="2016" name="Front. Microbiol.">
        <title>Comparative Genomics Analysis of Streptomyces Species Reveals Their Adaptation to the Marine Environment and Their Diversity at the Genomic Level.</title>
        <authorList>
            <person name="Tian X."/>
            <person name="Zhang Z."/>
            <person name="Yang T."/>
            <person name="Chen M."/>
            <person name="Li J."/>
            <person name="Chen F."/>
            <person name="Yang J."/>
            <person name="Li W."/>
            <person name="Zhang B."/>
            <person name="Zhang Z."/>
            <person name="Wu J."/>
            <person name="Zhang C."/>
            <person name="Long L."/>
            <person name="Xiao J."/>
        </authorList>
    </citation>
    <scope>NUCLEOTIDE SEQUENCE [LARGE SCALE GENOMIC DNA]</scope>
    <source>
        <strain evidence="2 3">SCSIO 02100</strain>
    </source>
</reference>
<evidence type="ECO:0000259" key="1">
    <source>
        <dbReference type="Pfam" id="PF03435"/>
    </source>
</evidence>
<keyword evidence="3" id="KW-1185">Reference proteome</keyword>
<evidence type="ECO:0000313" key="3">
    <source>
        <dbReference type="Proteomes" id="UP000176101"/>
    </source>
</evidence>
<dbReference type="OrthoDB" id="4414717at2"/>